<evidence type="ECO:0000256" key="1">
    <source>
        <dbReference type="ARBA" id="ARBA00007355"/>
    </source>
</evidence>
<dbReference type="EMBL" id="CM026430">
    <property type="protein sequence ID" value="KAG0561283.1"/>
    <property type="molecule type" value="Genomic_DNA"/>
</dbReference>
<comment type="similarity">
    <text evidence="1 2">Belongs to the complex I NDUFA12 subunit family.</text>
</comment>
<gene>
    <name evidence="3" type="ORF">KC19_9G051600</name>
</gene>
<keyword evidence="2" id="KW-0472">Membrane</keyword>
<dbReference type="AlphaFoldDB" id="A0A8T0GQS5"/>
<dbReference type="PANTHER" id="PTHR12910:SF2">
    <property type="entry name" value="NADH DEHYDROGENASE [UBIQUINONE] 1 ALPHA SUBCOMPLEX SUBUNIT 12"/>
    <property type="match status" value="1"/>
</dbReference>
<dbReference type="PANTHER" id="PTHR12910">
    <property type="entry name" value="NADH-UBIQUINONE OXIDOREDUCTASE SUBUNIT B17.2"/>
    <property type="match status" value="1"/>
</dbReference>
<dbReference type="InterPro" id="IPR007763">
    <property type="entry name" value="NDUFA12"/>
</dbReference>
<comment type="caution">
    <text evidence="3">The sequence shown here is derived from an EMBL/GenBank/DDBJ whole genome shotgun (WGS) entry which is preliminary data.</text>
</comment>
<evidence type="ECO:0000256" key="2">
    <source>
        <dbReference type="RuleBase" id="RU363103"/>
    </source>
</evidence>
<name>A0A8T0GQS5_CERPU</name>
<keyword evidence="2" id="KW-0496">Mitochondrion</keyword>
<dbReference type="GO" id="GO:0045271">
    <property type="term" value="C:respiratory chain complex I"/>
    <property type="evidence" value="ECO:0007669"/>
    <property type="project" value="InterPro"/>
</dbReference>
<reference evidence="3" key="1">
    <citation type="submission" date="2020-06" db="EMBL/GenBank/DDBJ databases">
        <title>WGS assembly of Ceratodon purpureus strain R40.</title>
        <authorList>
            <person name="Carey S.B."/>
            <person name="Jenkins J."/>
            <person name="Shu S."/>
            <person name="Lovell J.T."/>
            <person name="Sreedasyam A."/>
            <person name="Maumus F."/>
            <person name="Tiley G.P."/>
            <person name="Fernandez-Pozo N."/>
            <person name="Barry K."/>
            <person name="Chen C."/>
            <person name="Wang M."/>
            <person name="Lipzen A."/>
            <person name="Daum C."/>
            <person name="Saski C.A."/>
            <person name="Payton A.C."/>
            <person name="Mcbreen J.C."/>
            <person name="Conrad R.E."/>
            <person name="Kollar L.M."/>
            <person name="Olsson S."/>
            <person name="Huttunen S."/>
            <person name="Landis J.B."/>
            <person name="Wickett N.J."/>
            <person name="Johnson M.G."/>
            <person name="Rensing S.A."/>
            <person name="Grimwood J."/>
            <person name="Schmutz J."/>
            <person name="Mcdaniel S.F."/>
        </authorList>
    </citation>
    <scope>NUCLEOTIDE SEQUENCE</scope>
    <source>
        <strain evidence="3">R40</strain>
    </source>
</reference>
<keyword evidence="4" id="KW-1185">Reference proteome</keyword>
<comment type="subcellular location">
    <subcellularLocation>
        <location evidence="2">Mitochondrion inner membrane</location>
        <topology evidence="2">Peripheral membrane protein</topology>
        <orientation evidence="2">Matrix side</orientation>
    </subcellularLocation>
</comment>
<organism evidence="3 4">
    <name type="scientific">Ceratodon purpureus</name>
    <name type="common">Fire moss</name>
    <name type="synonym">Dicranum purpureum</name>
    <dbReference type="NCBI Taxonomy" id="3225"/>
    <lineage>
        <taxon>Eukaryota</taxon>
        <taxon>Viridiplantae</taxon>
        <taxon>Streptophyta</taxon>
        <taxon>Embryophyta</taxon>
        <taxon>Bryophyta</taxon>
        <taxon>Bryophytina</taxon>
        <taxon>Bryopsida</taxon>
        <taxon>Dicranidae</taxon>
        <taxon>Pseudoditrichales</taxon>
        <taxon>Ditrichaceae</taxon>
        <taxon>Ceratodon</taxon>
    </lineage>
</organism>
<dbReference type="GO" id="GO:0005743">
    <property type="term" value="C:mitochondrial inner membrane"/>
    <property type="evidence" value="ECO:0007669"/>
    <property type="project" value="UniProtKB-SubCell"/>
</dbReference>
<keyword evidence="2" id="KW-0999">Mitochondrion inner membrane</keyword>
<dbReference type="Proteomes" id="UP000822688">
    <property type="component" value="Chromosome 9"/>
</dbReference>
<dbReference type="Pfam" id="PF05071">
    <property type="entry name" value="NDUFA12"/>
    <property type="match status" value="1"/>
</dbReference>
<comment type="function">
    <text evidence="2">Accessory subunit of the mitochondrial membrane respiratory chain NADH dehydrogenase (Complex I), that is believed not to be involved in catalysis. Complex I functions in the transfer of electrons from NADH to the respiratory chain. The immediate electron acceptor for the enzyme is believed to be ubiquinone.</text>
</comment>
<proteinExistence type="inferred from homology"/>
<evidence type="ECO:0000313" key="3">
    <source>
        <dbReference type="EMBL" id="KAG0561283.1"/>
    </source>
</evidence>
<dbReference type="GO" id="GO:0006979">
    <property type="term" value="P:response to oxidative stress"/>
    <property type="evidence" value="ECO:0007669"/>
    <property type="project" value="TreeGrafter"/>
</dbReference>
<evidence type="ECO:0000313" key="4">
    <source>
        <dbReference type="Proteomes" id="UP000822688"/>
    </source>
</evidence>
<protein>
    <recommendedName>
        <fullName evidence="2">NADH dehydrogenase [ubiquinone] 1 alpha subcomplex subunit 12</fullName>
    </recommendedName>
</protein>
<sequence>MPPPLRSIIASATRALRKHGVVGAWRNARNSKHLRAGFWDGGLLVALLKEDGAVLKGVDSYGNEYWEKMQDQHGRHRWVKYADAVDYDAASVPPEWHGWLHHITDHTPEQLEALKPTRYGLEAWDKAPKYFAKGHALHPQRRSWKHFESWQSVEPGPAQAVATEVYDAPAPETDIFEPRVEKVCWEDTVKVIPDPPPPEKVCWEAAVKIIPDPPPPEKVCWDATVKVIPGLGKISKEPTK</sequence>
<keyword evidence="2" id="KW-0679">Respiratory chain</keyword>
<keyword evidence="2" id="KW-0813">Transport</keyword>
<accession>A0A8T0GQS5</accession>
<keyword evidence="2" id="KW-0249">Electron transport</keyword>